<gene>
    <name evidence="2" type="ORF">Pla22_06320</name>
</gene>
<evidence type="ECO:0000313" key="2">
    <source>
        <dbReference type="EMBL" id="TWT53004.1"/>
    </source>
</evidence>
<feature type="compositionally biased region" description="Low complexity" evidence="1">
    <location>
        <begin position="138"/>
        <end position="149"/>
    </location>
</feature>
<dbReference type="AlphaFoldDB" id="A0A5C5WQ44"/>
<dbReference type="EMBL" id="SJPI01000001">
    <property type="protein sequence ID" value="TWT53004.1"/>
    <property type="molecule type" value="Genomic_DNA"/>
</dbReference>
<dbReference type="Proteomes" id="UP000316598">
    <property type="component" value="Unassembled WGS sequence"/>
</dbReference>
<dbReference type="RefSeq" id="WP_146513294.1">
    <property type="nucleotide sequence ID" value="NZ_SJPI01000001.1"/>
</dbReference>
<accession>A0A5C5WQ44</accession>
<dbReference type="OrthoDB" id="291574at2"/>
<reference evidence="2 3" key="1">
    <citation type="submission" date="2019-02" db="EMBL/GenBank/DDBJ databases">
        <title>Deep-cultivation of Planctomycetes and their phenomic and genomic characterization uncovers novel biology.</title>
        <authorList>
            <person name="Wiegand S."/>
            <person name="Jogler M."/>
            <person name="Boedeker C."/>
            <person name="Pinto D."/>
            <person name="Vollmers J."/>
            <person name="Rivas-Marin E."/>
            <person name="Kohn T."/>
            <person name="Peeters S.H."/>
            <person name="Heuer A."/>
            <person name="Rast P."/>
            <person name="Oberbeckmann S."/>
            <person name="Bunk B."/>
            <person name="Jeske O."/>
            <person name="Meyerdierks A."/>
            <person name="Storesund J.E."/>
            <person name="Kallscheuer N."/>
            <person name="Luecker S."/>
            <person name="Lage O.M."/>
            <person name="Pohl T."/>
            <person name="Merkel B.J."/>
            <person name="Hornburger P."/>
            <person name="Mueller R.-W."/>
            <person name="Bruemmer F."/>
            <person name="Labrenz M."/>
            <person name="Spormann A.M."/>
            <person name="Op Den Camp H."/>
            <person name="Overmann J."/>
            <person name="Amann R."/>
            <person name="Jetten M.S.M."/>
            <person name="Mascher T."/>
            <person name="Medema M.H."/>
            <person name="Devos D.P."/>
            <person name="Kaster A.-K."/>
            <person name="Ovreas L."/>
            <person name="Rohde M."/>
            <person name="Galperin M.Y."/>
            <person name="Jogler C."/>
        </authorList>
    </citation>
    <scope>NUCLEOTIDE SEQUENCE [LARGE SCALE GENOMIC DNA]</scope>
    <source>
        <strain evidence="2 3">Pla22</strain>
    </source>
</reference>
<proteinExistence type="predicted"/>
<feature type="compositionally biased region" description="Polar residues" evidence="1">
    <location>
        <begin position="64"/>
        <end position="84"/>
    </location>
</feature>
<organism evidence="2 3">
    <name type="scientific">Rubripirellula amarantea</name>
    <dbReference type="NCBI Taxonomy" id="2527999"/>
    <lineage>
        <taxon>Bacteria</taxon>
        <taxon>Pseudomonadati</taxon>
        <taxon>Planctomycetota</taxon>
        <taxon>Planctomycetia</taxon>
        <taxon>Pirellulales</taxon>
        <taxon>Pirellulaceae</taxon>
        <taxon>Rubripirellula</taxon>
    </lineage>
</organism>
<feature type="region of interest" description="Disordered" evidence="1">
    <location>
        <begin position="63"/>
        <end position="89"/>
    </location>
</feature>
<evidence type="ECO:0000313" key="3">
    <source>
        <dbReference type="Proteomes" id="UP000316598"/>
    </source>
</evidence>
<feature type="compositionally biased region" description="Polar residues" evidence="1">
    <location>
        <begin position="162"/>
        <end position="180"/>
    </location>
</feature>
<sequence length="317" mass="33102">MKNQRGILFMPISPSTRGPMLVVVAIVMFPLTAGAQQVDSPQSRMRPIGSASLVDQYRSGRLDGNSTMTNDQVPRFDGSSNVDGSSDRVGQSVLVRETAYRDQGSVRQTAMQMAMPEGAFLNPAPDSNTGLSQPPSLPNASLPGSSLPGSPLPQGPSMQGSVLSTPRSLPQAGGYSQPQSFPVPMDSDLQPLSQPMLSNQYATLDNCACVSGPSTYSAASPSGCVPVNYQTSVPCTPYLAPPAQIAAPAIMPGGVAPPSYPSLGPAVPATASAAPVGSLLTFGQEQNMVQVGQGLIGQPKAYVPGQYFRNWLRYFTP</sequence>
<comment type="caution">
    <text evidence="2">The sequence shown here is derived from an EMBL/GenBank/DDBJ whole genome shotgun (WGS) entry which is preliminary data.</text>
</comment>
<protein>
    <submittedName>
        <fullName evidence="2">Uncharacterized protein</fullName>
    </submittedName>
</protein>
<evidence type="ECO:0000256" key="1">
    <source>
        <dbReference type="SAM" id="MobiDB-lite"/>
    </source>
</evidence>
<keyword evidence="3" id="KW-1185">Reference proteome</keyword>
<feature type="region of interest" description="Disordered" evidence="1">
    <location>
        <begin position="118"/>
        <end position="190"/>
    </location>
</feature>
<name>A0A5C5WQ44_9BACT</name>